<feature type="compositionally biased region" description="Basic and acidic residues" evidence="1">
    <location>
        <begin position="231"/>
        <end position="249"/>
    </location>
</feature>
<feature type="region of interest" description="Disordered" evidence="1">
    <location>
        <begin position="49"/>
        <end position="79"/>
    </location>
</feature>
<feature type="region of interest" description="Disordered" evidence="1">
    <location>
        <begin position="193"/>
        <end position="249"/>
    </location>
</feature>
<name>A0A0C9RT32_9HYME</name>
<reference evidence="2" key="1">
    <citation type="submission" date="2015-01" db="EMBL/GenBank/DDBJ databases">
        <title>Transcriptome Assembly of Fopius arisanus.</title>
        <authorList>
            <person name="Geib S."/>
        </authorList>
    </citation>
    <scope>NUCLEOTIDE SEQUENCE</scope>
</reference>
<gene>
    <name evidence="2" type="ORF">g.64369</name>
</gene>
<sequence length="249" mass="27559">MELTFLLNEPAIVHFRNPYRFVDIVPTALPQQRISDSIQREFAEARSRTLMIDPITVQPKNDYPPSSRPPPESSRAASDFPPLIIINSPLKFAPIYKISRGKSNANASTASQSEVSSDTLSSCYDFNDDDTNFSYSSGDGSETFHTRSSNYSIQEPVQTAVNASPLAKIHVPIFTPISRNYLDNDGRKLLYSIKNNSGDEHNSNDPVQESSQPAASASAVVQPEVPYPSNHLDDEQPTEKNFDDCRCTG</sequence>
<accession>A0A0C9RT32</accession>
<proteinExistence type="predicted"/>
<dbReference type="AlphaFoldDB" id="A0A0C9RT32"/>
<dbReference type="EMBL" id="GBYB01011820">
    <property type="protein sequence ID" value="JAG81587.1"/>
    <property type="molecule type" value="Transcribed_RNA"/>
</dbReference>
<evidence type="ECO:0000256" key="1">
    <source>
        <dbReference type="SAM" id="MobiDB-lite"/>
    </source>
</evidence>
<protein>
    <submittedName>
        <fullName evidence="2">Uncharacterized protein</fullName>
    </submittedName>
</protein>
<evidence type="ECO:0000313" key="2">
    <source>
        <dbReference type="EMBL" id="JAG81587.1"/>
    </source>
</evidence>
<organism evidence="2">
    <name type="scientific">Fopius arisanus</name>
    <dbReference type="NCBI Taxonomy" id="64838"/>
    <lineage>
        <taxon>Eukaryota</taxon>
        <taxon>Metazoa</taxon>
        <taxon>Ecdysozoa</taxon>
        <taxon>Arthropoda</taxon>
        <taxon>Hexapoda</taxon>
        <taxon>Insecta</taxon>
        <taxon>Pterygota</taxon>
        <taxon>Neoptera</taxon>
        <taxon>Endopterygota</taxon>
        <taxon>Hymenoptera</taxon>
        <taxon>Apocrita</taxon>
        <taxon>Ichneumonoidea</taxon>
        <taxon>Braconidae</taxon>
        <taxon>Opiinae</taxon>
        <taxon>Fopius</taxon>
    </lineage>
</organism>
<feature type="compositionally biased region" description="Low complexity" evidence="1">
    <location>
        <begin position="206"/>
        <end position="224"/>
    </location>
</feature>